<organism evidence="2 3">
    <name type="scientific">Klebsiella pneumoniae</name>
    <dbReference type="NCBI Taxonomy" id="573"/>
    <lineage>
        <taxon>Bacteria</taxon>
        <taxon>Pseudomonadati</taxon>
        <taxon>Pseudomonadota</taxon>
        <taxon>Gammaproteobacteria</taxon>
        <taxon>Enterobacterales</taxon>
        <taxon>Enterobacteriaceae</taxon>
        <taxon>Klebsiella/Raoultella group</taxon>
        <taxon>Klebsiella</taxon>
        <taxon>Klebsiella pneumoniae complex</taxon>
    </lineage>
</organism>
<feature type="transmembrane region" description="Helical" evidence="1">
    <location>
        <begin position="6"/>
        <end position="22"/>
    </location>
</feature>
<gene>
    <name evidence="2" type="primary">ygbN_1</name>
    <name evidence="2" type="ORF">NCTC5047_00578</name>
</gene>
<proteinExistence type="predicted"/>
<evidence type="ECO:0000313" key="2">
    <source>
        <dbReference type="EMBL" id="STT72894.1"/>
    </source>
</evidence>
<dbReference type="InterPro" id="IPR003474">
    <property type="entry name" value="Glcn_transporter"/>
</dbReference>
<name>A0A377XAU9_KLEPN</name>
<dbReference type="PANTHER" id="PTHR30354:SF25">
    <property type="entry name" value="INNER MEMBRANE PERMEASE YGBN"/>
    <property type="match status" value="1"/>
</dbReference>
<keyword evidence="1" id="KW-0812">Transmembrane</keyword>
<dbReference type="GO" id="GO:0015128">
    <property type="term" value="F:gluconate transmembrane transporter activity"/>
    <property type="evidence" value="ECO:0007669"/>
    <property type="project" value="InterPro"/>
</dbReference>
<keyword evidence="1" id="KW-0472">Membrane</keyword>
<protein>
    <submittedName>
        <fullName evidence="2">Gluconate permease</fullName>
    </submittedName>
</protein>
<sequence>MSTSALLLIALASVVLLLLLVIKAKAHPFVALLIVSLLVAFATGIPADKIITTIEKGMGGLLGHIASIIILGSMLGVLIEMSGGAESLAKTLTGVLGAKRTIAALTIVAFYSRHPGLF</sequence>
<evidence type="ECO:0000256" key="1">
    <source>
        <dbReference type="SAM" id="Phobius"/>
    </source>
</evidence>
<feature type="transmembrane region" description="Helical" evidence="1">
    <location>
        <begin position="29"/>
        <end position="47"/>
    </location>
</feature>
<accession>A0A377XAU9</accession>
<dbReference type="EMBL" id="UGLH01000004">
    <property type="protein sequence ID" value="STT72894.1"/>
    <property type="molecule type" value="Genomic_DNA"/>
</dbReference>
<feature type="transmembrane region" description="Helical" evidence="1">
    <location>
        <begin position="59"/>
        <end position="79"/>
    </location>
</feature>
<dbReference type="Proteomes" id="UP000254340">
    <property type="component" value="Unassembled WGS sequence"/>
</dbReference>
<dbReference type="Pfam" id="PF02447">
    <property type="entry name" value="GntP_permease"/>
    <property type="match status" value="1"/>
</dbReference>
<feature type="transmembrane region" description="Helical" evidence="1">
    <location>
        <begin position="91"/>
        <end position="112"/>
    </location>
</feature>
<evidence type="ECO:0000313" key="3">
    <source>
        <dbReference type="Proteomes" id="UP000254340"/>
    </source>
</evidence>
<reference evidence="2 3" key="1">
    <citation type="submission" date="2018-06" db="EMBL/GenBank/DDBJ databases">
        <authorList>
            <consortium name="Pathogen Informatics"/>
            <person name="Doyle S."/>
        </authorList>
    </citation>
    <scope>NUCLEOTIDE SEQUENCE [LARGE SCALE GENOMIC DNA]</scope>
    <source>
        <strain evidence="2 3">NCTC5047</strain>
    </source>
</reference>
<dbReference type="PANTHER" id="PTHR30354">
    <property type="entry name" value="GNT FAMILY GLUCONATE TRANSPORTER"/>
    <property type="match status" value="1"/>
</dbReference>
<dbReference type="AlphaFoldDB" id="A0A377XAU9"/>
<keyword evidence="1" id="KW-1133">Transmembrane helix</keyword>
<dbReference type="GO" id="GO:0005886">
    <property type="term" value="C:plasma membrane"/>
    <property type="evidence" value="ECO:0007669"/>
    <property type="project" value="TreeGrafter"/>
</dbReference>